<evidence type="ECO:0000256" key="9">
    <source>
        <dbReference type="ARBA" id="ARBA00023180"/>
    </source>
</evidence>
<evidence type="ECO:0000256" key="3">
    <source>
        <dbReference type="ARBA" id="ARBA00022475"/>
    </source>
</evidence>
<feature type="transmembrane region" description="Helical" evidence="12">
    <location>
        <begin position="250"/>
        <end position="269"/>
    </location>
</feature>
<evidence type="ECO:0000256" key="10">
    <source>
        <dbReference type="ARBA" id="ARBA00023286"/>
    </source>
</evidence>
<keyword evidence="7 12" id="KW-0472">Membrane</keyword>
<dbReference type="AlphaFoldDB" id="A0A553PDL1"/>
<dbReference type="PANTHER" id="PTHR42643">
    <property type="entry name" value="IONOTROPIC RECEPTOR 20A-RELATED"/>
    <property type="match status" value="1"/>
</dbReference>
<evidence type="ECO:0000259" key="13">
    <source>
        <dbReference type="Pfam" id="PF10613"/>
    </source>
</evidence>
<comment type="subcellular location">
    <subcellularLocation>
        <location evidence="1">Cell membrane</location>
        <topology evidence="1">Multi-pass membrane protein</topology>
    </subcellularLocation>
</comment>
<evidence type="ECO:0000256" key="8">
    <source>
        <dbReference type="ARBA" id="ARBA00023170"/>
    </source>
</evidence>
<evidence type="ECO:0000313" key="15">
    <source>
        <dbReference type="Proteomes" id="UP000318571"/>
    </source>
</evidence>
<keyword evidence="3" id="KW-1003">Cell membrane</keyword>
<evidence type="ECO:0000313" key="14">
    <source>
        <dbReference type="EMBL" id="TRY75773.1"/>
    </source>
</evidence>
<feature type="transmembrane region" description="Helical" evidence="12">
    <location>
        <begin position="481"/>
        <end position="500"/>
    </location>
</feature>
<dbReference type="EMBL" id="VCGU01000005">
    <property type="protein sequence ID" value="TRY75773.1"/>
    <property type="molecule type" value="Genomic_DNA"/>
</dbReference>
<keyword evidence="5 12" id="KW-1133">Transmembrane helix</keyword>
<name>A0A553PDL1_TIGCA</name>
<evidence type="ECO:0000256" key="12">
    <source>
        <dbReference type="SAM" id="Phobius"/>
    </source>
</evidence>
<keyword evidence="4 12" id="KW-0812">Transmembrane</keyword>
<dbReference type="Pfam" id="PF10613">
    <property type="entry name" value="Lig_chan-Glu_bd"/>
    <property type="match status" value="1"/>
</dbReference>
<feature type="domain" description="Ionotropic glutamate receptor L-glutamate and glycine-binding" evidence="13">
    <location>
        <begin position="148"/>
        <end position="221"/>
    </location>
</feature>
<feature type="transmembrane region" description="Helical" evidence="12">
    <location>
        <begin position="299"/>
        <end position="318"/>
    </location>
</feature>
<dbReference type="SUPFAM" id="SSF53850">
    <property type="entry name" value="Periplasmic binding protein-like II"/>
    <property type="match status" value="1"/>
</dbReference>
<evidence type="ECO:0000256" key="2">
    <source>
        <dbReference type="ARBA" id="ARBA00022448"/>
    </source>
</evidence>
<dbReference type="GO" id="GO:0015276">
    <property type="term" value="F:ligand-gated monoatomic ion channel activity"/>
    <property type="evidence" value="ECO:0007669"/>
    <property type="project" value="InterPro"/>
</dbReference>
<keyword evidence="6" id="KW-0406">Ion transport</keyword>
<dbReference type="OMA" id="REWILEW"/>
<evidence type="ECO:0000256" key="5">
    <source>
        <dbReference type="ARBA" id="ARBA00022989"/>
    </source>
</evidence>
<comment type="caution">
    <text evidence="14">The sequence shown here is derived from an EMBL/GenBank/DDBJ whole genome shotgun (WGS) entry which is preliminary data.</text>
</comment>
<evidence type="ECO:0000256" key="7">
    <source>
        <dbReference type="ARBA" id="ARBA00023136"/>
    </source>
</evidence>
<evidence type="ECO:0000256" key="4">
    <source>
        <dbReference type="ARBA" id="ARBA00022692"/>
    </source>
</evidence>
<dbReference type="InterPro" id="IPR019594">
    <property type="entry name" value="Glu/Gly-bd"/>
</dbReference>
<keyword evidence="8" id="KW-0675">Receptor</keyword>
<dbReference type="GO" id="GO:0005886">
    <property type="term" value="C:plasma membrane"/>
    <property type="evidence" value="ECO:0007669"/>
    <property type="project" value="UniProtKB-SubCell"/>
</dbReference>
<reference evidence="14 15" key="1">
    <citation type="journal article" date="2018" name="Nat. Ecol. Evol.">
        <title>Genomic signatures of mitonuclear coevolution across populations of Tigriopus californicus.</title>
        <authorList>
            <person name="Barreto F.S."/>
            <person name="Watson E.T."/>
            <person name="Lima T.G."/>
            <person name="Willett C.S."/>
            <person name="Edmands S."/>
            <person name="Li W."/>
            <person name="Burton R.S."/>
        </authorList>
    </citation>
    <scope>NUCLEOTIDE SEQUENCE [LARGE SCALE GENOMIC DNA]</scope>
    <source>
        <strain evidence="14 15">San Diego</strain>
    </source>
</reference>
<keyword evidence="2" id="KW-0813">Transport</keyword>
<dbReference type="PANTHER" id="PTHR42643:SF24">
    <property type="entry name" value="IONOTROPIC RECEPTOR 60A"/>
    <property type="match status" value="1"/>
</dbReference>
<keyword evidence="9" id="KW-0325">Glycoprotein</keyword>
<evidence type="ECO:0000256" key="1">
    <source>
        <dbReference type="ARBA" id="ARBA00004651"/>
    </source>
</evidence>
<evidence type="ECO:0000256" key="6">
    <source>
        <dbReference type="ARBA" id="ARBA00023065"/>
    </source>
</evidence>
<organism evidence="14 15">
    <name type="scientific">Tigriopus californicus</name>
    <name type="common">Marine copepod</name>
    <dbReference type="NCBI Taxonomy" id="6832"/>
    <lineage>
        <taxon>Eukaryota</taxon>
        <taxon>Metazoa</taxon>
        <taxon>Ecdysozoa</taxon>
        <taxon>Arthropoda</taxon>
        <taxon>Crustacea</taxon>
        <taxon>Multicrustacea</taxon>
        <taxon>Hexanauplia</taxon>
        <taxon>Copepoda</taxon>
        <taxon>Harpacticoida</taxon>
        <taxon>Harpacticidae</taxon>
        <taxon>Tigriopus</taxon>
    </lineage>
</organism>
<keyword evidence="11" id="KW-0407">Ion channel</keyword>
<proteinExistence type="predicted"/>
<protein>
    <recommendedName>
        <fullName evidence="13">Ionotropic glutamate receptor L-glutamate and glycine-binding domain-containing protein</fullName>
    </recommendedName>
</protein>
<accession>A0A553PDL1</accession>
<dbReference type="InterPro" id="IPR052192">
    <property type="entry name" value="Insect_Ionotropic_Sensory_Rcpt"/>
</dbReference>
<keyword evidence="15" id="KW-1185">Reference proteome</keyword>
<dbReference type="Proteomes" id="UP000318571">
    <property type="component" value="Chromosome 2"/>
</dbReference>
<dbReference type="Gene3D" id="3.40.190.10">
    <property type="entry name" value="Periplasmic binding protein-like II"/>
    <property type="match status" value="1"/>
</dbReference>
<evidence type="ECO:0000256" key="11">
    <source>
        <dbReference type="ARBA" id="ARBA00023303"/>
    </source>
</evidence>
<keyword evidence="10" id="KW-1071">Ligand-gated ion channel</keyword>
<gene>
    <name evidence="14" type="ORF">TCAL_07029</name>
</gene>
<sequence>MLPLTFTVFFQVQSVVILNANSNDPASIWIKLDQHQVSKAPFKVLDSQIGEQWIRQLSAKADREVYCLSYDPVVDTFKISEVYRIKKVHLRRQEVALYNPRTDSITGEGNIWVRRANLTGITLVNLVLPWAGGREQVLPEGDDESSLRVIGEYHDLIYDFQNIMGFRLINRRPFDLEFGSNLENGTWSGILGELNTNQADLSSVAYANHDGRKGVVDFSASLGPVQSVLLMSASQGPEWTVWPYVRPFSVLVWGAYLASIVGLVLALYLTGSESPVGTVLVFVIQRGDFGQTRSVSERGALMCLGILTFVMFAHYSAILTTNLTILDDPNPLDTFEEVYQKGKQLIFEKGEVVELILKDAPPGSVENQLYVETVKDNPQALVKSVPEAIAAVLEDSNKVYYSAIGPPIPGTQSHLILSNQMYAMTLPFPPTSEFRLLFNFYIERIKESGLKQQLRRRHTPILSLDHAQNEAGQGLDLSWTFGPFLSVGLGVGLSALILMFESALSQCQS</sequence>